<organism evidence="3 4">
    <name type="scientific">Methanobrevibacter olleyae</name>
    <dbReference type="NCBI Taxonomy" id="294671"/>
    <lineage>
        <taxon>Archaea</taxon>
        <taxon>Methanobacteriati</taxon>
        <taxon>Methanobacteriota</taxon>
        <taxon>Methanomada group</taxon>
        <taxon>Methanobacteria</taxon>
        <taxon>Methanobacteriales</taxon>
        <taxon>Methanobacteriaceae</taxon>
        <taxon>Methanobrevibacter</taxon>
    </lineage>
</organism>
<dbReference type="GO" id="GO:0008664">
    <property type="term" value="F:RNA 2',3'-cyclic 3'-phosphodiesterase activity"/>
    <property type="evidence" value="ECO:0007669"/>
    <property type="project" value="UniProtKB-EC"/>
</dbReference>
<sequence length="191" mass="21953">MKANQSETIRSFLAIELDEELVPKILEVQKEFKKTNANIKYVPSRNMHFTLKFFGNIDLDMVDDIADAVNKVIKNYSSFDLNIKNCGCFPNRNVIKVLWLGLDEGSPIVNLQKDLDKEFKKLGFKKEKNFISHLTIGRVKSPKNKKEIRQTIEKLADIEIGNFTVSKICLKKSTLTPQGPIYEDIKVFELN</sequence>
<evidence type="ECO:0000313" key="3">
    <source>
        <dbReference type="EMBL" id="MBE6512719.1"/>
    </source>
</evidence>
<dbReference type="Proteomes" id="UP000732619">
    <property type="component" value="Unassembled WGS sequence"/>
</dbReference>
<protein>
    <recommendedName>
        <fullName evidence="2">RNA 2',3'-cyclic phosphodiesterase</fullName>
        <shortName evidence="2">RNA 2',3'-CPDase</shortName>
        <ecNumber evidence="2">3.1.4.58</ecNumber>
    </recommendedName>
</protein>
<feature type="short sequence motif" description="HXTX 1" evidence="2">
    <location>
        <begin position="48"/>
        <end position="51"/>
    </location>
</feature>
<feature type="short sequence motif" description="HXTX 2" evidence="2">
    <location>
        <begin position="133"/>
        <end position="136"/>
    </location>
</feature>
<dbReference type="Gene3D" id="3.90.1140.10">
    <property type="entry name" value="Cyclic phosphodiesterase"/>
    <property type="match status" value="1"/>
</dbReference>
<comment type="catalytic activity">
    <reaction evidence="2">
        <text>a 3'-end 2',3'-cyclophospho-ribonucleotide-RNA + H2O = a 3'-end 2'-phospho-ribonucleotide-RNA + H(+)</text>
        <dbReference type="Rhea" id="RHEA:11828"/>
        <dbReference type="Rhea" id="RHEA-COMP:10464"/>
        <dbReference type="Rhea" id="RHEA-COMP:17353"/>
        <dbReference type="ChEBI" id="CHEBI:15377"/>
        <dbReference type="ChEBI" id="CHEBI:15378"/>
        <dbReference type="ChEBI" id="CHEBI:83064"/>
        <dbReference type="ChEBI" id="CHEBI:173113"/>
        <dbReference type="EC" id="3.1.4.58"/>
    </reaction>
</comment>
<feature type="active site" description="Proton donor" evidence="2">
    <location>
        <position position="48"/>
    </location>
</feature>
<dbReference type="EMBL" id="SUTG01000027">
    <property type="protein sequence ID" value="MBE6512719.1"/>
    <property type="molecule type" value="Genomic_DNA"/>
</dbReference>
<dbReference type="PANTHER" id="PTHR35561">
    <property type="entry name" value="RNA 2',3'-CYCLIC PHOSPHODIESTERASE"/>
    <property type="match status" value="1"/>
</dbReference>
<dbReference type="SUPFAM" id="SSF55144">
    <property type="entry name" value="LigT-like"/>
    <property type="match status" value="1"/>
</dbReference>
<evidence type="ECO:0000256" key="2">
    <source>
        <dbReference type="HAMAP-Rule" id="MF_01940"/>
    </source>
</evidence>
<dbReference type="AlphaFoldDB" id="A0A8T3VYF0"/>
<comment type="caution">
    <text evidence="3">The sequence shown here is derived from an EMBL/GenBank/DDBJ whole genome shotgun (WGS) entry which is preliminary data.</text>
</comment>
<gene>
    <name evidence="3" type="primary">thpR</name>
    <name evidence="3" type="ORF">E7Z75_06225</name>
</gene>
<dbReference type="NCBIfam" id="TIGR02258">
    <property type="entry name" value="2_5_ligase"/>
    <property type="match status" value="1"/>
</dbReference>
<evidence type="ECO:0000256" key="1">
    <source>
        <dbReference type="ARBA" id="ARBA00022801"/>
    </source>
</evidence>
<dbReference type="InterPro" id="IPR009097">
    <property type="entry name" value="Cyclic_Pdiesterase"/>
</dbReference>
<name>A0A8T3VYF0_METOL</name>
<dbReference type="InterPro" id="IPR004175">
    <property type="entry name" value="RNA_CPDase"/>
</dbReference>
<comment type="function">
    <text evidence="2">Hydrolyzes RNA 2',3'-cyclic phosphodiester to an RNA 2'-phosphomonoester.</text>
</comment>
<dbReference type="Pfam" id="PF13563">
    <property type="entry name" value="2_5_RNA_ligase2"/>
    <property type="match status" value="1"/>
</dbReference>
<dbReference type="GO" id="GO:0004113">
    <property type="term" value="F:2',3'-cyclic-nucleotide 3'-phosphodiesterase activity"/>
    <property type="evidence" value="ECO:0007669"/>
    <property type="project" value="InterPro"/>
</dbReference>
<proteinExistence type="inferred from homology"/>
<evidence type="ECO:0000313" key="4">
    <source>
        <dbReference type="Proteomes" id="UP000732619"/>
    </source>
</evidence>
<keyword evidence="1 2" id="KW-0378">Hydrolase</keyword>
<dbReference type="PANTHER" id="PTHR35561:SF1">
    <property type="entry name" value="RNA 2',3'-CYCLIC PHOSPHODIESTERASE"/>
    <property type="match status" value="1"/>
</dbReference>
<reference evidence="3" key="1">
    <citation type="submission" date="2019-04" db="EMBL/GenBank/DDBJ databases">
        <title>Evolution of Biomass-Degrading Anaerobic Consortia Revealed by Metagenomics.</title>
        <authorList>
            <person name="Peng X."/>
        </authorList>
    </citation>
    <scope>NUCLEOTIDE SEQUENCE</scope>
    <source>
        <strain evidence="3">SIG14</strain>
    </source>
</reference>
<accession>A0A8T3VYF0</accession>
<feature type="active site" description="Proton acceptor" evidence="2">
    <location>
        <position position="133"/>
    </location>
</feature>
<dbReference type="EC" id="3.1.4.58" evidence="2"/>
<comment type="similarity">
    <text evidence="2">Belongs to the 2H phosphoesterase superfamily. ThpR family.</text>
</comment>
<dbReference type="HAMAP" id="MF_01940">
    <property type="entry name" value="RNA_CPDase"/>
    <property type="match status" value="1"/>
</dbReference>